<dbReference type="InterPro" id="IPR036569">
    <property type="entry name" value="RpiB_LacA_LacB_sf"/>
</dbReference>
<evidence type="ECO:0000256" key="2">
    <source>
        <dbReference type="ARBA" id="ARBA00023235"/>
    </source>
</evidence>
<comment type="caution">
    <text evidence="4">The sequence shown here is derived from an EMBL/GenBank/DDBJ whole genome shotgun (WGS) entry which is preliminary data.</text>
</comment>
<dbReference type="Pfam" id="PF02502">
    <property type="entry name" value="LacAB_rpiB"/>
    <property type="match status" value="1"/>
</dbReference>
<dbReference type="GO" id="GO:0004751">
    <property type="term" value="F:ribose-5-phosphate isomerase activity"/>
    <property type="evidence" value="ECO:0007669"/>
    <property type="project" value="UniProtKB-EC"/>
</dbReference>
<dbReference type="FunCoup" id="A0A540V909">
    <property type="interactions" value="194"/>
</dbReference>
<gene>
    <name evidence="4" type="primary">rpiB</name>
    <name evidence="4" type="ORF">FKZ61_22480</name>
</gene>
<reference evidence="4 5" key="1">
    <citation type="submission" date="2019-06" db="EMBL/GenBank/DDBJ databases">
        <title>Genome sequence of Litorilinea aerophila BAA-2444.</title>
        <authorList>
            <person name="Maclea K.S."/>
            <person name="Maurais E.G."/>
            <person name="Iannazzi L.C."/>
        </authorList>
    </citation>
    <scope>NUCLEOTIDE SEQUENCE [LARGE SCALE GENOMIC DNA]</scope>
    <source>
        <strain evidence="4 5">ATCC BAA-2444</strain>
    </source>
</reference>
<dbReference type="NCBIfam" id="TIGR01120">
    <property type="entry name" value="rpiB"/>
    <property type="match status" value="1"/>
</dbReference>
<dbReference type="EMBL" id="VIGC01000047">
    <property type="protein sequence ID" value="TQE93185.1"/>
    <property type="molecule type" value="Genomic_DNA"/>
</dbReference>
<dbReference type="AlphaFoldDB" id="A0A540V909"/>
<evidence type="ECO:0000313" key="5">
    <source>
        <dbReference type="Proteomes" id="UP000317371"/>
    </source>
</evidence>
<dbReference type="Gene3D" id="3.40.1400.10">
    <property type="entry name" value="Sugar-phosphate isomerase, RpiB/LacA/LacB"/>
    <property type="match status" value="1"/>
</dbReference>
<dbReference type="InParanoid" id="A0A540V909"/>
<dbReference type="RefSeq" id="WP_141612420.1">
    <property type="nucleotide sequence ID" value="NZ_VIGC02000047.1"/>
</dbReference>
<dbReference type="GO" id="GO:0005975">
    <property type="term" value="P:carbohydrate metabolic process"/>
    <property type="evidence" value="ECO:0007669"/>
    <property type="project" value="InterPro"/>
</dbReference>
<dbReference type="NCBIfam" id="NF004051">
    <property type="entry name" value="PRK05571.1"/>
    <property type="match status" value="1"/>
</dbReference>
<name>A0A540V909_9CHLR</name>
<dbReference type="InterPro" id="IPR051812">
    <property type="entry name" value="SPI_LacAB/RpiB"/>
</dbReference>
<proteinExistence type="inferred from homology"/>
<dbReference type="OrthoDB" id="1778624at2"/>
<evidence type="ECO:0000256" key="1">
    <source>
        <dbReference type="ARBA" id="ARBA00008754"/>
    </source>
</evidence>
<dbReference type="EC" id="5.3.1.6" evidence="4"/>
<sequence>MRVAVGNDHAGLSLKAAVIDELEKLGHEVLDFGTNASSSVDFPDFATPVGQAIQGGQAERGILICGSGVGMCIAANKMHGIRASVAHDTYSAHQGVEHDGMNVLCLGARIVGDELARELVRAFMGASFQQEERFIRRLNKVNALEGK</sequence>
<dbReference type="Proteomes" id="UP000317371">
    <property type="component" value="Unassembled WGS sequence"/>
</dbReference>
<feature type="active site" description="Proton donor" evidence="3">
    <location>
        <position position="98"/>
    </location>
</feature>
<dbReference type="InterPro" id="IPR003500">
    <property type="entry name" value="RpiB_LacA_LacB"/>
</dbReference>
<dbReference type="NCBIfam" id="TIGR00689">
    <property type="entry name" value="rpiB_lacA_lacB"/>
    <property type="match status" value="1"/>
</dbReference>
<keyword evidence="2 4" id="KW-0413">Isomerase</keyword>
<dbReference type="PANTHER" id="PTHR43732">
    <property type="entry name" value="RIBOSE 5-PHOSPHATE ISOMERASE-RELATED"/>
    <property type="match status" value="1"/>
</dbReference>
<dbReference type="PANTHER" id="PTHR43732:SF1">
    <property type="entry name" value="RIBOSE 5-PHOSPHATE ISOMERASE"/>
    <property type="match status" value="1"/>
</dbReference>
<comment type="similarity">
    <text evidence="1">Belongs to the LacAB/RpiB family.</text>
</comment>
<evidence type="ECO:0000256" key="3">
    <source>
        <dbReference type="PIRSR" id="PIRSR005384-1"/>
    </source>
</evidence>
<accession>A0A540V909</accession>
<feature type="active site" description="Proton acceptor" evidence="3">
    <location>
        <position position="65"/>
    </location>
</feature>
<protein>
    <submittedName>
        <fullName evidence="4">Ribose 5-phosphate isomerase B</fullName>
        <ecNumber evidence="4">5.3.1.6</ecNumber>
    </submittedName>
</protein>
<dbReference type="PIRSF" id="PIRSF005384">
    <property type="entry name" value="RpiB_LacA_B"/>
    <property type="match status" value="1"/>
</dbReference>
<dbReference type="InterPro" id="IPR004785">
    <property type="entry name" value="RpiB"/>
</dbReference>
<organism evidence="4 5">
    <name type="scientific">Litorilinea aerophila</name>
    <dbReference type="NCBI Taxonomy" id="1204385"/>
    <lineage>
        <taxon>Bacteria</taxon>
        <taxon>Bacillati</taxon>
        <taxon>Chloroflexota</taxon>
        <taxon>Caldilineae</taxon>
        <taxon>Caldilineales</taxon>
        <taxon>Caldilineaceae</taxon>
        <taxon>Litorilinea</taxon>
    </lineage>
</organism>
<keyword evidence="5" id="KW-1185">Reference proteome</keyword>
<dbReference type="SUPFAM" id="SSF89623">
    <property type="entry name" value="Ribose/Galactose isomerase RpiB/AlsB"/>
    <property type="match status" value="1"/>
</dbReference>
<evidence type="ECO:0000313" key="4">
    <source>
        <dbReference type="EMBL" id="TQE93185.1"/>
    </source>
</evidence>